<dbReference type="InterPro" id="IPR035892">
    <property type="entry name" value="C2_domain_sf"/>
</dbReference>
<dbReference type="SMART" id="SM00239">
    <property type="entry name" value="C2"/>
    <property type="match status" value="1"/>
</dbReference>
<keyword evidence="1" id="KW-0732">Signal</keyword>
<sequence length="196" mass="22088">MKNFTIFTVLAVFGAAHAIKVHNAVDAVRMREPEPEIDPPIPPRGNPSDYQNLYVKVVRAEGLSLTTEGWGAGMPDPYAIVTAYRADGPPVSRRTRTIANWYRPFWNQRMHFGTGRWQTFKVVIWDSDGWLNGGDDLLLTTPRVSVDAFKYLSCCATKSLQDVSNPDLLLVKQLPFFFLAAEPISSLDITRTFRNI</sequence>
<dbReference type="SUPFAM" id="SSF49562">
    <property type="entry name" value="C2 domain (Calcium/lipid-binding domain, CaLB)"/>
    <property type="match status" value="1"/>
</dbReference>
<gene>
    <name evidence="3" type="ORF">RMAR0315_LOCUS6929</name>
</gene>
<proteinExistence type="predicted"/>
<evidence type="ECO:0000259" key="2">
    <source>
        <dbReference type="PROSITE" id="PS50004"/>
    </source>
</evidence>
<protein>
    <recommendedName>
        <fullName evidence="2">C2 domain-containing protein</fullName>
    </recommendedName>
</protein>
<organism evidence="3">
    <name type="scientific">Rhodosorus marinus</name>
    <dbReference type="NCBI Taxonomy" id="101924"/>
    <lineage>
        <taxon>Eukaryota</taxon>
        <taxon>Rhodophyta</taxon>
        <taxon>Stylonematophyceae</taxon>
        <taxon>Stylonematales</taxon>
        <taxon>Stylonemataceae</taxon>
        <taxon>Rhodosorus</taxon>
    </lineage>
</organism>
<dbReference type="EMBL" id="HBEK01012603">
    <property type="protein sequence ID" value="CAD8396941.1"/>
    <property type="molecule type" value="Transcribed_RNA"/>
</dbReference>
<accession>A0A7S0BKQ0</accession>
<evidence type="ECO:0000256" key="1">
    <source>
        <dbReference type="SAM" id="SignalP"/>
    </source>
</evidence>
<dbReference type="AlphaFoldDB" id="A0A7S0BKQ0"/>
<dbReference type="PROSITE" id="PS50004">
    <property type="entry name" value="C2"/>
    <property type="match status" value="1"/>
</dbReference>
<name>A0A7S0BKQ0_9RHOD</name>
<feature type="signal peptide" evidence="1">
    <location>
        <begin position="1"/>
        <end position="18"/>
    </location>
</feature>
<feature type="chain" id="PRO_5031143667" description="C2 domain-containing protein" evidence="1">
    <location>
        <begin position="19"/>
        <end position="196"/>
    </location>
</feature>
<dbReference type="Gene3D" id="2.60.40.150">
    <property type="entry name" value="C2 domain"/>
    <property type="match status" value="1"/>
</dbReference>
<dbReference type="Pfam" id="PF00168">
    <property type="entry name" value="C2"/>
    <property type="match status" value="1"/>
</dbReference>
<reference evidence="3" key="1">
    <citation type="submission" date="2021-01" db="EMBL/GenBank/DDBJ databases">
        <authorList>
            <person name="Corre E."/>
            <person name="Pelletier E."/>
            <person name="Niang G."/>
            <person name="Scheremetjew M."/>
            <person name="Finn R."/>
            <person name="Kale V."/>
            <person name="Holt S."/>
            <person name="Cochrane G."/>
            <person name="Meng A."/>
            <person name="Brown T."/>
            <person name="Cohen L."/>
        </authorList>
    </citation>
    <scope>NUCLEOTIDE SEQUENCE</scope>
    <source>
        <strain evidence="3">UTEX LB 2760</strain>
    </source>
</reference>
<evidence type="ECO:0000313" key="3">
    <source>
        <dbReference type="EMBL" id="CAD8396941.1"/>
    </source>
</evidence>
<feature type="domain" description="C2" evidence="2">
    <location>
        <begin position="33"/>
        <end position="156"/>
    </location>
</feature>
<dbReference type="InterPro" id="IPR000008">
    <property type="entry name" value="C2_dom"/>
</dbReference>